<accession>F8SK61</accession>
<feature type="transmembrane region" description="Helical" evidence="1">
    <location>
        <begin position="6"/>
        <end position="25"/>
    </location>
</feature>
<dbReference type="Proteomes" id="UP000008388">
    <property type="component" value="Segment"/>
</dbReference>
<dbReference type="EMBL" id="HQ630627">
    <property type="protein sequence ID" value="AEH03615.1"/>
    <property type="molecule type" value="Genomic_DNA"/>
</dbReference>
<name>F8SK61_BPPA3</name>
<reference evidence="2 3" key="1">
    <citation type="journal article" date="2011" name="Microbiology">
        <title>The Pseudomonas aeruginosa generalized transducing phage phiPA3 is a new member of the phiKZ-like group of 'jumbo' phages, and infects model laboratory strains and clinical isolates from cystic fibrosis patients.</title>
        <authorList>
            <person name="Monson R."/>
            <person name="Foulds I."/>
            <person name="Foweraker J."/>
            <person name="Welch M."/>
            <person name="Salmond G.P."/>
        </authorList>
    </citation>
    <scope>NUCLEOTIDE SEQUENCE [LARGE SCALE GENOMIC DNA]</scope>
</reference>
<dbReference type="RefSeq" id="YP_009217271.1">
    <property type="nucleotide sequence ID" value="NC_028999.1"/>
</dbReference>
<evidence type="ECO:0000313" key="2">
    <source>
        <dbReference type="EMBL" id="AEH03615.1"/>
    </source>
</evidence>
<keyword evidence="3" id="KW-1185">Reference proteome</keyword>
<keyword evidence="1" id="KW-0812">Transmembrane</keyword>
<evidence type="ECO:0000313" key="3">
    <source>
        <dbReference type="Proteomes" id="UP000008388"/>
    </source>
</evidence>
<evidence type="ECO:0000256" key="1">
    <source>
        <dbReference type="SAM" id="Phobius"/>
    </source>
</evidence>
<dbReference type="GeneID" id="26643720"/>
<keyword evidence="1" id="KW-0472">Membrane</keyword>
<organismHost>
    <name type="scientific">Pseudomonas aeruginosa</name>
    <dbReference type="NCBI Taxonomy" id="287"/>
</organismHost>
<organism evidence="2 3">
    <name type="scientific">Pseudomonas phage PhiPA3</name>
    <name type="common">Pseudomonas aeruginosa phage PhiPA3</name>
    <dbReference type="NCBI Taxonomy" id="998086"/>
    <lineage>
        <taxon>Viruses</taxon>
        <taxon>Duplodnaviria</taxon>
        <taxon>Heunggongvirae</taxon>
        <taxon>Uroviricota</taxon>
        <taxon>Caudoviricetes</taxon>
        <taxon>Chimalliviridae</taxon>
        <taxon>Miltoncavirus</taxon>
        <taxon>Miltoncavirus PhiPA3</taxon>
    </lineage>
</organism>
<keyword evidence="1" id="KW-1133">Transmembrane helix</keyword>
<proteinExistence type="predicted"/>
<sequence length="97" mass="11552">MDKFDSLAGLVCFLVLLFFVGKIILSDIFSTLEKQQHDELHKQHAEQLRLDAERYQERLNEIGRGRIDIGYVFDYEDWLLDKQDHQRNGTHYEVINI</sequence>
<dbReference type="KEGG" id="vg:26643720"/>
<gene>
    <name evidence="2" type="primary">192</name>
</gene>
<protein>
    <submittedName>
        <fullName evidence="2">Uncharacterized protein 192</fullName>
    </submittedName>
</protein>